<dbReference type="NCBIfam" id="TIGR01646">
    <property type="entry name" value="vgr_GE"/>
    <property type="match status" value="1"/>
</dbReference>
<dbReference type="Gene3D" id="4.10.220.110">
    <property type="match status" value="1"/>
</dbReference>
<feature type="domain" description="Gp5/Type VI secretion system Vgr C-terminal trimerisation" evidence="6">
    <location>
        <begin position="496"/>
        <end position="605"/>
    </location>
</feature>
<dbReference type="InterPro" id="IPR017847">
    <property type="entry name" value="T6SS_RhsGE_Vgr_subset"/>
</dbReference>
<evidence type="ECO:0000259" key="5">
    <source>
        <dbReference type="Pfam" id="PF04717"/>
    </source>
</evidence>
<evidence type="ECO:0000256" key="1">
    <source>
        <dbReference type="ARBA" id="ARBA00004613"/>
    </source>
</evidence>
<dbReference type="NCBIfam" id="TIGR03361">
    <property type="entry name" value="VI_Rhs_Vgr"/>
    <property type="match status" value="1"/>
</dbReference>
<dbReference type="Gene3D" id="2.30.110.50">
    <property type="match status" value="1"/>
</dbReference>
<reference evidence="7 8" key="2">
    <citation type="submission" date="2021-08" db="EMBL/GenBank/DDBJ databases">
        <title>Massilia sp. R798.</title>
        <authorList>
            <person name="Baek J.H."/>
            <person name="Jung H.S."/>
            <person name="Kim K.R."/>
            <person name="Jeon C.O."/>
        </authorList>
    </citation>
    <scope>NUCLEOTIDE SEQUENCE [LARGE SCALE GENOMIC DNA]</scope>
    <source>
        <strain evidence="7 8">R798</strain>
    </source>
</reference>
<dbReference type="InterPro" id="IPR037026">
    <property type="entry name" value="Vgr_OB-fold_dom_sf"/>
</dbReference>
<dbReference type="Pfam" id="PF04717">
    <property type="entry name" value="Phage_base_V"/>
    <property type="match status" value="1"/>
</dbReference>
<reference evidence="7 8" key="1">
    <citation type="submission" date="2021-01" db="EMBL/GenBank/DDBJ databases">
        <authorList>
            <person name="Ruan W."/>
            <person name="Khan S.A."/>
            <person name="Jeon C.O."/>
        </authorList>
    </citation>
    <scope>NUCLEOTIDE SEQUENCE [LARGE SCALE GENOMIC DNA]</scope>
    <source>
        <strain evidence="7 8">R798</strain>
    </source>
</reference>
<feature type="region of interest" description="Disordered" evidence="4">
    <location>
        <begin position="721"/>
        <end position="743"/>
    </location>
</feature>
<dbReference type="Proteomes" id="UP000809349">
    <property type="component" value="Unassembled WGS sequence"/>
</dbReference>
<accession>A0ABS7SVW7</accession>
<name>A0ABS7SVW7_9BURK</name>
<dbReference type="EMBL" id="JAFBIL020000015">
    <property type="protein sequence ID" value="MBZ2210093.1"/>
    <property type="molecule type" value="Genomic_DNA"/>
</dbReference>
<protein>
    <submittedName>
        <fullName evidence="7">Type VI secretion system tip protein VgrG</fullName>
    </submittedName>
</protein>
<evidence type="ECO:0000259" key="6">
    <source>
        <dbReference type="Pfam" id="PF22178"/>
    </source>
</evidence>
<comment type="similarity">
    <text evidence="2">Belongs to the VgrG protein family.</text>
</comment>
<proteinExistence type="inferred from homology"/>
<dbReference type="SUPFAM" id="SSF69279">
    <property type="entry name" value="Phage tail proteins"/>
    <property type="match status" value="2"/>
</dbReference>
<keyword evidence="8" id="KW-1185">Reference proteome</keyword>
<dbReference type="SUPFAM" id="SSF69349">
    <property type="entry name" value="Phage fibre proteins"/>
    <property type="match status" value="1"/>
</dbReference>
<dbReference type="PANTHER" id="PTHR32305">
    <property type="match status" value="1"/>
</dbReference>
<dbReference type="Pfam" id="PF05954">
    <property type="entry name" value="Phage_GPD"/>
    <property type="match status" value="1"/>
</dbReference>
<dbReference type="Gene3D" id="2.40.50.230">
    <property type="entry name" value="Gp5 N-terminal domain"/>
    <property type="match status" value="1"/>
</dbReference>
<evidence type="ECO:0000313" key="8">
    <source>
        <dbReference type="Proteomes" id="UP000809349"/>
    </source>
</evidence>
<evidence type="ECO:0000313" key="7">
    <source>
        <dbReference type="EMBL" id="MBZ2210093.1"/>
    </source>
</evidence>
<evidence type="ECO:0000256" key="3">
    <source>
        <dbReference type="ARBA" id="ARBA00022525"/>
    </source>
</evidence>
<dbReference type="PANTHER" id="PTHR32305:SF15">
    <property type="entry name" value="PROTEIN RHSA-RELATED"/>
    <property type="match status" value="1"/>
</dbReference>
<evidence type="ECO:0000256" key="4">
    <source>
        <dbReference type="SAM" id="MobiDB-lite"/>
    </source>
</evidence>
<dbReference type="RefSeq" id="WP_223471347.1">
    <property type="nucleotide sequence ID" value="NZ_JAFBIL020000015.1"/>
</dbReference>
<dbReference type="InterPro" id="IPR006533">
    <property type="entry name" value="T6SS_Vgr_RhsGE"/>
</dbReference>
<dbReference type="SUPFAM" id="SSF69255">
    <property type="entry name" value="gp5 N-terminal domain-like"/>
    <property type="match status" value="1"/>
</dbReference>
<dbReference type="Gene3D" id="3.55.50.10">
    <property type="entry name" value="Baseplate protein-like domains"/>
    <property type="match status" value="1"/>
</dbReference>
<comment type="caution">
    <text evidence="7">The sequence shown here is derived from an EMBL/GenBank/DDBJ whole genome shotgun (WGS) entry which is preliminary data.</text>
</comment>
<sequence>MNQFKGDAAALEALANDRQGKRILRLRFPKDDAPANAFMLANRLDASEGLGQDYAFTVEVLSDNAAIPHDDVLGKMVTIELVREDGTLRFFNGYVFDFSFLKTDGGFAYYQLVLEPWLSYLRLRQDNVAFHDMSVIDMTTKICDEYIKRDWRHRVVAADPPITYSCQHNESEHNFLHRHWEARGWHYYYEHRADGHSLVLCDDSTRCALPIAGERTDMPYQDKAGAAEDDGIHRWSPGRRIGSDKVTAVSFNFKHPRPKRVERTSAQSRSAEPQLEVYENTGTYGFKDFDDGQALAQLRIEELDARRSEYRAKGNDRTAEPGRWFTLSGYPESGNAKAAAEQKYLITSVRHEATNNYQDGRGAVSSYSKEMTCIAHNLPWRPGRGFNSEEPKIFGVQTAVVVGPPGEEIYTDGYGRVKVQFHWDRKGEFDDKSSPWVRVLTTWAGPQFGQISLPRVGMEVALHFLDGNISHPLIIGCVFNANNMPPWELPLNKTQSGILTRSTKEGRSAHANALRFEDKRGEEELWLHAEKDQRIEVEHDESHWVGNDRRKTVDHNEMVEVKNDQQITVHNNRSERVDHEEKISIGDNRSEDVGKNETISIGGNRTKSVTKNEKDSIGKNWSINVTKVKTETIGMAYMQNVGMGRMENVGLGYDLNVGLVMATVVGASQFTKVGKTVSISAGDKIQLICGQSKLVLTPTAIYIEGNDVHIKSSSKVQVDGPADVLLNSGGAQSAPLGPKSKDE</sequence>
<feature type="domain" description="Gp5/Type VI secretion system Vgr protein OB-fold" evidence="5">
    <location>
        <begin position="412"/>
        <end position="479"/>
    </location>
</feature>
<gene>
    <name evidence="7" type="primary">vgrG</name>
    <name evidence="7" type="ORF">I4X03_022750</name>
</gene>
<dbReference type="InterPro" id="IPR006531">
    <property type="entry name" value="Gp5/Vgr_OB"/>
</dbReference>
<dbReference type="InterPro" id="IPR054030">
    <property type="entry name" value="Gp5_Vgr_C"/>
</dbReference>
<dbReference type="Pfam" id="PF22178">
    <property type="entry name" value="Gp5_trimer_C"/>
    <property type="match status" value="1"/>
</dbReference>
<dbReference type="InterPro" id="IPR050708">
    <property type="entry name" value="T6SS_VgrG/RHS"/>
</dbReference>
<comment type="subcellular location">
    <subcellularLocation>
        <location evidence="1">Secreted</location>
    </subcellularLocation>
</comment>
<feature type="region of interest" description="Disordered" evidence="4">
    <location>
        <begin position="588"/>
        <end position="613"/>
    </location>
</feature>
<evidence type="ECO:0000256" key="2">
    <source>
        <dbReference type="ARBA" id="ARBA00005558"/>
    </source>
</evidence>
<keyword evidence="3" id="KW-0964">Secreted</keyword>
<feature type="compositionally biased region" description="Polar residues" evidence="4">
    <location>
        <begin position="597"/>
        <end position="609"/>
    </location>
</feature>
<organism evidence="7 8">
    <name type="scientific">Massilia soli</name>
    <dbReference type="NCBI Taxonomy" id="2792854"/>
    <lineage>
        <taxon>Bacteria</taxon>
        <taxon>Pseudomonadati</taxon>
        <taxon>Pseudomonadota</taxon>
        <taxon>Betaproteobacteria</taxon>
        <taxon>Burkholderiales</taxon>
        <taxon>Oxalobacteraceae</taxon>
        <taxon>Telluria group</taxon>
        <taxon>Massilia</taxon>
    </lineage>
</organism>